<dbReference type="Proteomes" id="UP001597343">
    <property type="component" value="Unassembled WGS sequence"/>
</dbReference>
<evidence type="ECO:0000313" key="4">
    <source>
        <dbReference type="Proteomes" id="UP001597343"/>
    </source>
</evidence>
<dbReference type="PROSITE" id="PS50943">
    <property type="entry name" value="HTH_CROC1"/>
    <property type="match status" value="1"/>
</dbReference>
<dbReference type="PANTHER" id="PTHR46558">
    <property type="entry name" value="TRACRIPTIONAL REGULATORY PROTEIN-RELATED-RELATED"/>
    <property type="match status" value="1"/>
</dbReference>
<proteinExistence type="predicted"/>
<dbReference type="InterPro" id="IPR010982">
    <property type="entry name" value="Lambda_DNA-bd_dom_sf"/>
</dbReference>
<name>A0ABW5A4K7_9BACL</name>
<keyword evidence="1" id="KW-0238">DNA-binding</keyword>
<comment type="caution">
    <text evidence="3">The sequence shown here is derived from an EMBL/GenBank/DDBJ whole genome shotgun (WGS) entry which is preliminary data.</text>
</comment>
<dbReference type="Gene3D" id="1.10.260.40">
    <property type="entry name" value="lambda repressor-like DNA-binding domains"/>
    <property type="match status" value="1"/>
</dbReference>
<dbReference type="RefSeq" id="WP_386049815.1">
    <property type="nucleotide sequence ID" value="NZ_JBHUIO010000025.1"/>
</dbReference>
<dbReference type="SUPFAM" id="SSF47413">
    <property type="entry name" value="lambda repressor-like DNA-binding domains"/>
    <property type="match status" value="1"/>
</dbReference>
<feature type="domain" description="HTH cro/C1-type" evidence="2">
    <location>
        <begin position="7"/>
        <end position="62"/>
    </location>
</feature>
<dbReference type="PANTHER" id="PTHR46558:SF11">
    <property type="entry name" value="HTH-TYPE TRANSCRIPTIONAL REGULATOR XRE"/>
    <property type="match status" value="1"/>
</dbReference>
<gene>
    <name evidence="3" type="ORF">ACFSOY_21020</name>
</gene>
<dbReference type="SMART" id="SM00530">
    <property type="entry name" value="HTH_XRE"/>
    <property type="match status" value="1"/>
</dbReference>
<evidence type="ECO:0000313" key="3">
    <source>
        <dbReference type="EMBL" id="MFD2172430.1"/>
    </source>
</evidence>
<accession>A0ABW5A4K7</accession>
<dbReference type="InterPro" id="IPR001387">
    <property type="entry name" value="Cro/C1-type_HTH"/>
</dbReference>
<evidence type="ECO:0000259" key="2">
    <source>
        <dbReference type="PROSITE" id="PS50943"/>
    </source>
</evidence>
<dbReference type="Pfam" id="PF01381">
    <property type="entry name" value="HTH_3"/>
    <property type="match status" value="1"/>
</dbReference>
<reference evidence="4" key="1">
    <citation type="journal article" date="2019" name="Int. J. Syst. Evol. Microbiol.">
        <title>The Global Catalogue of Microorganisms (GCM) 10K type strain sequencing project: providing services to taxonomists for standard genome sequencing and annotation.</title>
        <authorList>
            <consortium name="The Broad Institute Genomics Platform"/>
            <consortium name="The Broad Institute Genome Sequencing Center for Infectious Disease"/>
            <person name="Wu L."/>
            <person name="Ma J."/>
        </authorList>
    </citation>
    <scope>NUCLEOTIDE SEQUENCE [LARGE SCALE GENOMIC DNA]</scope>
    <source>
        <strain evidence="4">CGMCC 1.13574</strain>
    </source>
</reference>
<sequence>MSFRKRLKELRKDRGYSQEDVSSHLDGVTRAGYSRYETTGNEPTYDNLLRLADLFGVSTDYLLGRTGERTGTVVASRTPSNDDRVLAALAGIEAKLDKLAGEIAELRAVNSEQIGEMVQRIEENETDIRLLKRLATKE</sequence>
<dbReference type="CDD" id="cd00093">
    <property type="entry name" value="HTH_XRE"/>
    <property type="match status" value="1"/>
</dbReference>
<organism evidence="3 4">
    <name type="scientific">Tumebacillus lipolyticus</name>
    <dbReference type="NCBI Taxonomy" id="1280370"/>
    <lineage>
        <taxon>Bacteria</taxon>
        <taxon>Bacillati</taxon>
        <taxon>Bacillota</taxon>
        <taxon>Bacilli</taxon>
        <taxon>Bacillales</taxon>
        <taxon>Alicyclobacillaceae</taxon>
        <taxon>Tumebacillus</taxon>
    </lineage>
</organism>
<keyword evidence="4" id="KW-1185">Reference proteome</keyword>
<evidence type="ECO:0000256" key="1">
    <source>
        <dbReference type="ARBA" id="ARBA00023125"/>
    </source>
</evidence>
<protein>
    <submittedName>
        <fullName evidence="3">Helix-turn-helix domain-containing protein</fullName>
    </submittedName>
</protein>
<dbReference type="EMBL" id="JBHUIO010000025">
    <property type="protein sequence ID" value="MFD2172430.1"/>
    <property type="molecule type" value="Genomic_DNA"/>
</dbReference>